<dbReference type="GO" id="GO:0046872">
    <property type="term" value="F:metal ion binding"/>
    <property type="evidence" value="ECO:0007669"/>
    <property type="project" value="InterPro"/>
</dbReference>
<protein>
    <submittedName>
        <fullName evidence="1">Recombination protein RecR</fullName>
    </submittedName>
</protein>
<dbReference type="EMBL" id="LCQQ01000015">
    <property type="protein sequence ID" value="KKW21087.1"/>
    <property type="molecule type" value="Genomic_DNA"/>
</dbReference>
<dbReference type="PANTHER" id="PTHR30446:SF0">
    <property type="entry name" value="RECOMBINATION PROTEIN RECR"/>
    <property type="match status" value="1"/>
</dbReference>
<dbReference type="InterPro" id="IPR023627">
    <property type="entry name" value="Rcmb_RecR"/>
</dbReference>
<accession>A0A0G1Z189</accession>
<dbReference type="InterPro" id="IPR000093">
    <property type="entry name" value="DNA_Rcmb_RecR"/>
</dbReference>
<reference evidence="1 2" key="1">
    <citation type="journal article" date="2015" name="Nature">
        <title>rRNA introns, odd ribosomes, and small enigmatic genomes across a large radiation of phyla.</title>
        <authorList>
            <person name="Brown C.T."/>
            <person name="Hug L.A."/>
            <person name="Thomas B.C."/>
            <person name="Sharon I."/>
            <person name="Castelle C.J."/>
            <person name="Singh A."/>
            <person name="Wilkins M.J."/>
            <person name="Williams K.H."/>
            <person name="Banfield J.F."/>
        </authorList>
    </citation>
    <scope>NUCLEOTIDE SEQUENCE [LARGE SCALE GENOMIC DNA]</scope>
</reference>
<gene>
    <name evidence="1" type="ORF">UY61_C0015G0012</name>
</gene>
<name>A0A0G1Z189_9BACT</name>
<feature type="non-terminal residue" evidence="1">
    <location>
        <position position="107"/>
    </location>
</feature>
<evidence type="ECO:0000313" key="1">
    <source>
        <dbReference type="EMBL" id="KKW21087.1"/>
    </source>
</evidence>
<dbReference type="PANTHER" id="PTHR30446">
    <property type="entry name" value="RECOMBINATION PROTEIN RECR"/>
    <property type="match status" value="1"/>
</dbReference>
<dbReference type="GO" id="GO:0006281">
    <property type="term" value="P:DNA repair"/>
    <property type="evidence" value="ECO:0007669"/>
    <property type="project" value="InterPro"/>
</dbReference>
<proteinExistence type="predicted"/>
<dbReference type="GO" id="GO:0003677">
    <property type="term" value="F:DNA binding"/>
    <property type="evidence" value="ECO:0007669"/>
    <property type="project" value="InterPro"/>
</dbReference>
<dbReference type="Pfam" id="PF21176">
    <property type="entry name" value="RecR_HhH"/>
    <property type="match status" value="1"/>
</dbReference>
<organism evidence="1 2">
    <name type="scientific">Candidatus Adlerbacteria bacterium GW2011_GWC1_50_9</name>
    <dbReference type="NCBI Taxonomy" id="1618608"/>
    <lineage>
        <taxon>Bacteria</taxon>
        <taxon>Candidatus Adleribacteriota</taxon>
    </lineage>
</organism>
<comment type="caution">
    <text evidence="1">The sequence shown here is derived from an EMBL/GenBank/DDBJ whole genome shotgun (WGS) entry which is preliminary data.</text>
</comment>
<dbReference type="SUPFAM" id="SSF111304">
    <property type="entry name" value="Recombination protein RecR"/>
    <property type="match status" value="1"/>
</dbReference>
<sequence>MKPLRWGKNGMAETIISRLMELFQKLPGIGPRQARRFVYALADEEPKTMEEFSDLIKRLKTEVSRCAECFRIFSASGGRELCNICGDANRDGSKLLVLEKDADLENL</sequence>
<dbReference type="GO" id="GO:0006310">
    <property type="term" value="P:DNA recombination"/>
    <property type="evidence" value="ECO:0007669"/>
    <property type="project" value="InterPro"/>
</dbReference>
<dbReference type="Proteomes" id="UP000034201">
    <property type="component" value="Unassembled WGS sequence"/>
</dbReference>
<dbReference type="AlphaFoldDB" id="A0A0G1Z189"/>
<evidence type="ECO:0000313" key="2">
    <source>
        <dbReference type="Proteomes" id="UP000034201"/>
    </source>
</evidence>
<dbReference type="Gene3D" id="1.10.8.420">
    <property type="entry name" value="RecR Domain 1"/>
    <property type="match status" value="1"/>
</dbReference>